<gene>
    <name evidence="3" type="ORF">HCDG_03795</name>
</gene>
<protein>
    <recommendedName>
        <fullName evidence="2">DUF7704 domain-containing protein</fullName>
    </recommendedName>
</protein>
<dbReference type="InterPro" id="IPR056121">
    <property type="entry name" value="DUF7704"/>
</dbReference>
<feature type="transmembrane region" description="Helical" evidence="1">
    <location>
        <begin position="70"/>
        <end position="95"/>
    </location>
</feature>
<keyword evidence="1" id="KW-0812">Transmembrane</keyword>
<name>C6HCP6_AJECH</name>
<evidence type="ECO:0000259" key="2">
    <source>
        <dbReference type="Pfam" id="PF24803"/>
    </source>
</evidence>
<accession>C6HCP6</accession>
<dbReference type="Pfam" id="PF24803">
    <property type="entry name" value="DUF7704"/>
    <property type="match status" value="1"/>
</dbReference>
<proteinExistence type="predicted"/>
<feature type="domain" description="DUF7704" evidence="2">
    <location>
        <begin position="12"/>
        <end position="95"/>
    </location>
</feature>
<dbReference type="VEuPathDB" id="FungiDB:HCDG_03795"/>
<evidence type="ECO:0000313" key="3">
    <source>
        <dbReference type="EMBL" id="EER42336.1"/>
    </source>
</evidence>
<organism evidence="3 4">
    <name type="scientific">Ajellomyces capsulatus (strain H143)</name>
    <name type="common">Darling's disease fungus</name>
    <name type="synonym">Histoplasma capsulatum</name>
    <dbReference type="NCBI Taxonomy" id="544712"/>
    <lineage>
        <taxon>Eukaryota</taxon>
        <taxon>Fungi</taxon>
        <taxon>Dikarya</taxon>
        <taxon>Ascomycota</taxon>
        <taxon>Pezizomycotina</taxon>
        <taxon>Eurotiomycetes</taxon>
        <taxon>Eurotiomycetidae</taxon>
        <taxon>Onygenales</taxon>
        <taxon>Ajellomycetaceae</taxon>
        <taxon>Histoplasma</taxon>
    </lineage>
</organism>
<evidence type="ECO:0000256" key="1">
    <source>
        <dbReference type="SAM" id="Phobius"/>
    </source>
</evidence>
<reference evidence="4" key="1">
    <citation type="submission" date="2009-05" db="EMBL/GenBank/DDBJ databases">
        <title>The genome sequence of Ajellomyces capsulatus strain H143.</title>
        <authorList>
            <person name="Champion M."/>
            <person name="Cuomo C.A."/>
            <person name="Ma L.-J."/>
            <person name="Henn M.R."/>
            <person name="Sil A."/>
            <person name="Goldman B."/>
            <person name="Young S.K."/>
            <person name="Kodira C.D."/>
            <person name="Zeng Q."/>
            <person name="Koehrsen M."/>
            <person name="Alvarado L."/>
            <person name="Berlin A.M."/>
            <person name="Borenstein D."/>
            <person name="Chen Z."/>
            <person name="Engels R."/>
            <person name="Freedman E."/>
            <person name="Gellesch M."/>
            <person name="Goldberg J."/>
            <person name="Griggs A."/>
            <person name="Gujja S."/>
            <person name="Heiman D.I."/>
            <person name="Hepburn T.A."/>
            <person name="Howarth C."/>
            <person name="Jen D."/>
            <person name="Larson L."/>
            <person name="Lewis B."/>
            <person name="Mehta T."/>
            <person name="Park D."/>
            <person name="Pearson M."/>
            <person name="Roberts A."/>
            <person name="Saif S."/>
            <person name="Shea T.D."/>
            <person name="Shenoy N."/>
            <person name="Sisk P."/>
            <person name="Stolte C."/>
            <person name="Sykes S."/>
            <person name="Walk T."/>
            <person name="White J."/>
            <person name="Yandava C."/>
            <person name="Klein B."/>
            <person name="McEwen J.G."/>
            <person name="Puccia R."/>
            <person name="Goldman G.H."/>
            <person name="Felipe M.S."/>
            <person name="Nino-Vega G."/>
            <person name="San-Blas G."/>
            <person name="Taylor J.W."/>
            <person name="Mendoza L."/>
            <person name="Galagan J.E."/>
            <person name="Nusbaum C."/>
            <person name="Birren B.W."/>
        </authorList>
    </citation>
    <scope>NUCLEOTIDE SEQUENCE [LARGE SCALE GENOMIC DNA]</scope>
    <source>
        <strain evidence="4">H143</strain>
    </source>
</reference>
<dbReference type="HOGENOM" id="CLU_1969903_0_0_1"/>
<dbReference type="PANTHER" id="PTHR37019:SF1">
    <property type="entry name" value="EXPERA DOMAIN-CONTAINING PROTEIN"/>
    <property type="match status" value="1"/>
</dbReference>
<keyword evidence="1" id="KW-0472">Membrane</keyword>
<dbReference type="EMBL" id="GG692422">
    <property type="protein sequence ID" value="EER42336.1"/>
    <property type="molecule type" value="Genomic_DNA"/>
</dbReference>
<keyword evidence="1" id="KW-1133">Transmembrane helix</keyword>
<dbReference type="OrthoDB" id="2937326at2759"/>
<sequence length="127" mass="14339">MVPPNVVKFALKKLAAAFVFLSLTEALALNSTRDLKVFREVVLFLFACDLVYMSSIQGMGGTAGYWMQPWLWGVVGWGNFGTTWIGIIVRGIFFLRSKAGFQENSFIKVRIRTWNFRGEITLSSSFV</sequence>
<dbReference type="AlphaFoldDB" id="C6HCP6"/>
<dbReference type="Proteomes" id="UP000002624">
    <property type="component" value="Unassembled WGS sequence"/>
</dbReference>
<evidence type="ECO:0000313" key="4">
    <source>
        <dbReference type="Proteomes" id="UP000002624"/>
    </source>
</evidence>
<dbReference type="PANTHER" id="PTHR37019">
    <property type="entry name" value="CHROMOSOME 1, WHOLE GENOME SHOTGUN SEQUENCE"/>
    <property type="match status" value="1"/>
</dbReference>